<dbReference type="PANTHER" id="PTHR12243">
    <property type="entry name" value="MADF DOMAIN TRANSCRIPTION FACTOR"/>
    <property type="match status" value="1"/>
</dbReference>
<dbReference type="AlphaFoldDB" id="A0ABD0TL30"/>
<dbReference type="EMBL" id="JBEDNZ010000003">
    <property type="protein sequence ID" value="KAL0850052.1"/>
    <property type="molecule type" value="Genomic_DNA"/>
</dbReference>
<feature type="region of interest" description="Disordered" evidence="1">
    <location>
        <begin position="104"/>
        <end position="142"/>
    </location>
</feature>
<feature type="domain" description="MADF" evidence="2">
    <location>
        <begin position="3"/>
        <end position="97"/>
    </location>
</feature>
<protein>
    <recommendedName>
        <fullName evidence="2">MADF domain-containing protein</fullName>
    </recommendedName>
</protein>
<dbReference type="Pfam" id="PF10545">
    <property type="entry name" value="MADF_DNA_bdg"/>
    <property type="match status" value="1"/>
</dbReference>
<evidence type="ECO:0000313" key="3">
    <source>
        <dbReference type="EMBL" id="KAL0850052.1"/>
    </source>
</evidence>
<comment type="caution">
    <text evidence="3">The sequence shown here is derived from an EMBL/GenBank/DDBJ whole genome shotgun (WGS) entry which is preliminary data.</text>
</comment>
<gene>
    <name evidence="3" type="ORF">ABMA28_011953</name>
</gene>
<organism evidence="3 4">
    <name type="scientific">Loxostege sticticalis</name>
    <name type="common">Beet webworm moth</name>
    <dbReference type="NCBI Taxonomy" id="481309"/>
    <lineage>
        <taxon>Eukaryota</taxon>
        <taxon>Metazoa</taxon>
        <taxon>Ecdysozoa</taxon>
        <taxon>Arthropoda</taxon>
        <taxon>Hexapoda</taxon>
        <taxon>Insecta</taxon>
        <taxon>Pterygota</taxon>
        <taxon>Neoptera</taxon>
        <taxon>Endopterygota</taxon>
        <taxon>Lepidoptera</taxon>
        <taxon>Glossata</taxon>
        <taxon>Ditrysia</taxon>
        <taxon>Pyraloidea</taxon>
        <taxon>Crambidae</taxon>
        <taxon>Pyraustinae</taxon>
        <taxon>Loxostege</taxon>
    </lineage>
</organism>
<dbReference type="InterPro" id="IPR006578">
    <property type="entry name" value="MADF-dom"/>
</dbReference>
<sequence length="240" mass="27668">MEKLIAGVRAEPCLWNPVHSDYREVIEREEAWQRVVTHCNNKSIPDVKAARAAWRRLRDNHREALKRAKLGQNKLLPAQITTWKYAKAMQFLEPYMKYRITETIETDAPDETEPTTPDYDVSTSDNNGNVPQDLPSPAQKRRYVDNTNDSTLRPQFANESTLSPYQADALESFFGCMLKSTREMPPWMQTQVKKKIFAVIIEAEEQLSSSNQNDNNITQNTETLTTIKTEVFTEDSCDYN</sequence>
<evidence type="ECO:0000313" key="4">
    <source>
        <dbReference type="Proteomes" id="UP001549921"/>
    </source>
</evidence>
<reference evidence="3 4" key="1">
    <citation type="submission" date="2024-06" db="EMBL/GenBank/DDBJ databases">
        <title>A chromosome-level genome assembly of beet webworm, Loxostege sticticalis.</title>
        <authorList>
            <person name="Zhang Y."/>
        </authorList>
    </citation>
    <scope>NUCLEOTIDE SEQUENCE [LARGE SCALE GENOMIC DNA]</scope>
    <source>
        <strain evidence="3">AQ028</strain>
        <tissue evidence="3">Male pupae</tissue>
    </source>
</reference>
<dbReference type="PROSITE" id="PS51029">
    <property type="entry name" value="MADF"/>
    <property type="match status" value="1"/>
</dbReference>
<dbReference type="Proteomes" id="UP001549921">
    <property type="component" value="Unassembled WGS sequence"/>
</dbReference>
<evidence type="ECO:0000259" key="2">
    <source>
        <dbReference type="PROSITE" id="PS51029"/>
    </source>
</evidence>
<dbReference type="PANTHER" id="PTHR12243:SF67">
    <property type="entry name" value="COREPRESSOR OF PANGOLIN, ISOFORM A-RELATED"/>
    <property type="match status" value="1"/>
</dbReference>
<evidence type="ECO:0000256" key="1">
    <source>
        <dbReference type="SAM" id="MobiDB-lite"/>
    </source>
</evidence>
<dbReference type="InterPro" id="IPR039353">
    <property type="entry name" value="TF_Adf1"/>
</dbReference>
<name>A0ABD0TL30_LOXSC</name>
<feature type="compositionally biased region" description="Acidic residues" evidence="1">
    <location>
        <begin position="104"/>
        <end position="113"/>
    </location>
</feature>
<dbReference type="SMART" id="SM00595">
    <property type="entry name" value="MADF"/>
    <property type="match status" value="1"/>
</dbReference>
<accession>A0ABD0TL30</accession>
<feature type="compositionally biased region" description="Polar residues" evidence="1">
    <location>
        <begin position="121"/>
        <end position="130"/>
    </location>
</feature>
<proteinExistence type="predicted"/>